<accession>A0A251TTS0</accession>
<dbReference type="GO" id="GO:0051745">
    <property type="term" value="F:4-hydroxy-3-methylbut-2-enyl diphosphate reductase activity"/>
    <property type="evidence" value="ECO:0007669"/>
    <property type="project" value="UniProtKB-EC"/>
</dbReference>
<organism evidence="3 4">
    <name type="scientific">Helianthus annuus</name>
    <name type="common">Common sunflower</name>
    <dbReference type="NCBI Taxonomy" id="4232"/>
    <lineage>
        <taxon>Eukaryota</taxon>
        <taxon>Viridiplantae</taxon>
        <taxon>Streptophyta</taxon>
        <taxon>Embryophyta</taxon>
        <taxon>Tracheophyta</taxon>
        <taxon>Spermatophyta</taxon>
        <taxon>Magnoliopsida</taxon>
        <taxon>eudicotyledons</taxon>
        <taxon>Gunneridae</taxon>
        <taxon>Pentapetalae</taxon>
        <taxon>asterids</taxon>
        <taxon>campanulids</taxon>
        <taxon>Asterales</taxon>
        <taxon>Asteraceae</taxon>
        <taxon>Asteroideae</taxon>
        <taxon>Heliantheae alliance</taxon>
        <taxon>Heliantheae</taxon>
        <taxon>Helianthus</taxon>
    </lineage>
</organism>
<name>A0A251TTS0_HELAN</name>
<dbReference type="Gramene" id="mRNA:HanXRQr2_Chr09g0377621">
    <property type="protein sequence ID" value="CDS:HanXRQr2_Chr09g0377621.1"/>
    <property type="gene ID" value="HanXRQr2_Chr09g0377621"/>
</dbReference>
<keyword evidence="4" id="KW-1185">Reference proteome</keyword>
<gene>
    <name evidence="3" type="ORF">HannXRQ_Chr09g0250661</name>
    <name evidence="2" type="ORF">HanXRQr2_Chr09g0377621</name>
</gene>
<feature type="region of interest" description="Disordered" evidence="1">
    <location>
        <begin position="1"/>
        <end position="40"/>
    </location>
</feature>
<dbReference type="PANTHER" id="PTHR31619">
    <property type="entry name" value="4-HYDROXY-3-METHYLBUT-2-ENYL DIPHOSPHATE REDUCTASE, CHLOROPLASTIC"/>
    <property type="match status" value="1"/>
</dbReference>
<dbReference type="EMBL" id="MNCJ02000324">
    <property type="protein sequence ID" value="KAF5789977.1"/>
    <property type="molecule type" value="Genomic_DNA"/>
</dbReference>
<dbReference type="EC" id="1.17.7.4" evidence="2"/>
<dbReference type="PANTHER" id="PTHR31619:SF5">
    <property type="entry name" value="4-HYDROXY-3-METHYLBUT-2-ENYL DIPHOSPHATE REDUCTASE, CHLOROPLASTIC"/>
    <property type="match status" value="1"/>
</dbReference>
<dbReference type="Proteomes" id="UP000215914">
    <property type="component" value="Chromosome 9"/>
</dbReference>
<evidence type="ECO:0000313" key="2">
    <source>
        <dbReference type="EMBL" id="KAF5789977.1"/>
    </source>
</evidence>
<reference evidence="2 4" key="1">
    <citation type="journal article" date="2017" name="Nature">
        <title>The sunflower genome provides insights into oil metabolism, flowering and Asterid evolution.</title>
        <authorList>
            <person name="Badouin H."/>
            <person name="Gouzy J."/>
            <person name="Grassa C.J."/>
            <person name="Murat F."/>
            <person name="Staton S.E."/>
            <person name="Cottret L."/>
            <person name="Lelandais-Briere C."/>
            <person name="Owens G.L."/>
            <person name="Carrere S."/>
            <person name="Mayjonade B."/>
            <person name="Legrand L."/>
            <person name="Gill N."/>
            <person name="Kane N.C."/>
            <person name="Bowers J.E."/>
            <person name="Hubner S."/>
            <person name="Bellec A."/>
            <person name="Berard A."/>
            <person name="Berges H."/>
            <person name="Blanchet N."/>
            <person name="Boniface M.C."/>
            <person name="Brunel D."/>
            <person name="Catrice O."/>
            <person name="Chaidir N."/>
            <person name="Claudel C."/>
            <person name="Donnadieu C."/>
            <person name="Faraut T."/>
            <person name="Fievet G."/>
            <person name="Helmstetter N."/>
            <person name="King M."/>
            <person name="Knapp S.J."/>
            <person name="Lai Z."/>
            <person name="Le Paslier M.C."/>
            <person name="Lippi Y."/>
            <person name="Lorenzon L."/>
            <person name="Mandel J.R."/>
            <person name="Marage G."/>
            <person name="Marchand G."/>
            <person name="Marquand E."/>
            <person name="Bret-Mestries E."/>
            <person name="Morien E."/>
            <person name="Nambeesan S."/>
            <person name="Nguyen T."/>
            <person name="Pegot-Espagnet P."/>
            <person name="Pouilly N."/>
            <person name="Raftis F."/>
            <person name="Sallet E."/>
            <person name="Schiex T."/>
            <person name="Thomas J."/>
            <person name="Vandecasteele C."/>
            <person name="Vares D."/>
            <person name="Vear F."/>
            <person name="Vautrin S."/>
            <person name="Crespi M."/>
            <person name="Mangin B."/>
            <person name="Burke J.M."/>
            <person name="Salse J."/>
            <person name="Munos S."/>
            <person name="Vincourt P."/>
            <person name="Rieseberg L.H."/>
            <person name="Langlade N.B."/>
        </authorList>
    </citation>
    <scope>NUCLEOTIDE SEQUENCE [LARGE SCALE GENOMIC DNA]</scope>
    <source>
        <strain evidence="4">cv. SF193</strain>
        <tissue evidence="2">Leaves</tissue>
    </source>
</reference>
<dbReference type="EMBL" id="CM007898">
    <property type="protein sequence ID" value="OTG14547.1"/>
    <property type="molecule type" value="Genomic_DNA"/>
</dbReference>
<feature type="compositionally biased region" description="Polar residues" evidence="1">
    <location>
        <begin position="1"/>
        <end position="17"/>
    </location>
</feature>
<dbReference type="AlphaFoldDB" id="A0A251TTS0"/>
<protein>
    <submittedName>
        <fullName evidence="2">4-hydroxy-3-methylbut-2-enyl diphosphate reductase</fullName>
        <ecNumber evidence="2">1.17.7.4</ecNumber>
    </submittedName>
</protein>
<dbReference type="STRING" id="4232.A0A251TTS0"/>
<proteinExistence type="predicted"/>
<keyword evidence="2" id="KW-0560">Oxidoreductase</keyword>
<evidence type="ECO:0000313" key="4">
    <source>
        <dbReference type="Proteomes" id="UP000215914"/>
    </source>
</evidence>
<reference evidence="3" key="2">
    <citation type="submission" date="2017-02" db="EMBL/GenBank/DDBJ databases">
        <title>Sunflower complete genome.</title>
        <authorList>
            <person name="Langlade N."/>
            <person name="Munos S."/>
        </authorList>
    </citation>
    <scope>NUCLEOTIDE SEQUENCE [LARGE SCALE GENOMIC DNA]</scope>
    <source>
        <tissue evidence="3">Leaves</tissue>
    </source>
</reference>
<sequence>MASLQLTPLPTRSSSGCRSPLSVRCSSGGGSSSSPSVSIPSDFDGKVFRHNLTRSDNYNRKGFGHKKETLQLMTQEYASTAYFFPLPNP</sequence>
<evidence type="ECO:0000313" key="3">
    <source>
        <dbReference type="EMBL" id="OTG14547.1"/>
    </source>
</evidence>
<reference evidence="2" key="3">
    <citation type="submission" date="2020-06" db="EMBL/GenBank/DDBJ databases">
        <title>Helianthus annuus Genome sequencing and assembly Release 2.</title>
        <authorList>
            <person name="Gouzy J."/>
            <person name="Langlade N."/>
            <person name="Munos S."/>
        </authorList>
    </citation>
    <scope>NUCLEOTIDE SEQUENCE</scope>
    <source>
        <tissue evidence="2">Leaves</tissue>
    </source>
</reference>
<dbReference type="InParanoid" id="A0A251TTS0"/>
<evidence type="ECO:0000256" key="1">
    <source>
        <dbReference type="SAM" id="MobiDB-lite"/>
    </source>
</evidence>